<dbReference type="InParanoid" id="A0A2R2MM16"/>
<feature type="region of interest" description="Disordered" evidence="1">
    <location>
        <begin position="1"/>
        <end position="26"/>
    </location>
</feature>
<gene>
    <name evidence="4" type="primary">LOC106153102</name>
</gene>
<dbReference type="RefSeq" id="XP_023931097.1">
    <property type="nucleotide sequence ID" value="XM_024075329.1"/>
</dbReference>
<sequence length="462" mass="52143">MAWENDWGSLTSSNENMPETGMHQNKKPFVEKFDQYQPKMRGDSSYYFDPGELIEGVASSETTEKKASAAFKITAVRQKPLKIKHRQPKEIAVNVNISKVDAHHPKESLQKAAHVKEEIVGLATNPKFDDSNHESLKTSTVKDFKSKRKISKLKKKKRDISKTGNTRGELQSKYKTFEGTTDFTEASTSEGEPHVKRKKVFKLAYAETDEDCHVVHTMNSIGEPRILFLPIEENPIACQTCRQQFVSIGDFKVHYYTKHLIGPPGQQLEGLRAVDVNARYQRKMALLLFCPGVGCVWRSRGQTGGKPLLRAHMRNCDFLAEPNLAGNSQGTQGSHDPHLEMVDQGDDDFVSICLLDENANESVIETNSKYDDGYLREVDTVQKVEDAKRSESEEGSEKSRKRRHLTVSGATEKRCLCLMCCFEASGVVGKPSMSSYFFMVLFSKISFCKKFKDTNRTKISVM</sequence>
<evidence type="ECO:0000313" key="4">
    <source>
        <dbReference type="RefSeq" id="XP_023931097.1"/>
    </source>
</evidence>
<dbReference type="PROSITE" id="PS00028">
    <property type="entry name" value="ZINC_FINGER_C2H2_1"/>
    <property type="match status" value="1"/>
</dbReference>
<dbReference type="AlphaFoldDB" id="A0A2R2MM16"/>
<organism evidence="3 4">
    <name type="scientific">Lingula anatina</name>
    <name type="common">Brachiopod</name>
    <name type="synonym">Lingula unguis</name>
    <dbReference type="NCBI Taxonomy" id="7574"/>
    <lineage>
        <taxon>Eukaryota</taxon>
        <taxon>Metazoa</taxon>
        <taxon>Spiralia</taxon>
        <taxon>Lophotrochozoa</taxon>
        <taxon>Brachiopoda</taxon>
        <taxon>Linguliformea</taxon>
        <taxon>Lingulata</taxon>
        <taxon>Lingulida</taxon>
        <taxon>Linguloidea</taxon>
        <taxon>Lingulidae</taxon>
        <taxon>Lingula</taxon>
    </lineage>
</organism>
<dbReference type="KEGG" id="lak:106153102"/>
<dbReference type="Proteomes" id="UP000085678">
    <property type="component" value="Unplaced"/>
</dbReference>
<keyword evidence="3" id="KW-1185">Reference proteome</keyword>
<dbReference type="InterPro" id="IPR013087">
    <property type="entry name" value="Znf_C2H2_type"/>
</dbReference>
<proteinExistence type="predicted"/>
<dbReference type="GeneID" id="106153102"/>
<accession>A0A2R2MM16</accession>
<reference evidence="4" key="1">
    <citation type="submission" date="2025-08" db="UniProtKB">
        <authorList>
            <consortium name="RefSeq"/>
        </authorList>
    </citation>
    <scope>IDENTIFICATION</scope>
    <source>
        <tissue evidence="4">Gonads</tissue>
    </source>
</reference>
<feature type="compositionally biased region" description="Polar residues" evidence="1">
    <location>
        <begin position="8"/>
        <end position="17"/>
    </location>
</feature>
<evidence type="ECO:0000313" key="3">
    <source>
        <dbReference type="Proteomes" id="UP000085678"/>
    </source>
</evidence>
<feature type="domain" description="C2H2-type" evidence="2">
    <location>
        <begin position="238"/>
        <end position="259"/>
    </location>
</feature>
<evidence type="ECO:0000256" key="1">
    <source>
        <dbReference type="SAM" id="MobiDB-lite"/>
    </source>
</evidence>
<name>A0A2R2MM16_LINAN</name>
<evidence type="ECO:0000259" key="2">
    <source>
        <dbReference type="PROSITE" id="PS00028"/>
    </source>
</evidence>
<feature type="region of interest" description="Disordered" evidence="1">
    <location>
        <begin position="385"/>
        <end position="405"/>
    </location>
</feature>
<protein>
    <submittedName>
        <fullName evidence="4">Uncharacterized protein LOC106153102</fullName>
    </submittedName>
</protein>
<feature type="compositionally biased region" description="Basic and acidic residues" evidence="1">
    <location>
        <begin position="385"/>
        <end position="398"/>
    </location>
</feature>